<evidence type="ECO:0000313" key="6">
    <source>
        <dbReference type="EMBL" id="ROQ48739.1"/>
    </source>
</evidence>
<feature type="transmembrane region" description="Helical" evidence="5">
    <location>
        <begin position="6"/>
        <end position="29"/>
    </location>
</feature>
<keyword evidence="3 5" id="KW-1133">Transmembrane helix</keyword>
<dbReference type="OrthoDB" id="9806785at2"/>
<name>A0A9X8EF50_PSEPU</name>
<evidence type="ECO:0000256" key="5">
    <source>
        <dbReference type="SAM" id="Phobius"/>
    </source>
</evidence>
<comment type="subcellular location">
    <subcellularLocation>
        <location evidence="1">Membrane</location>
        <topology evidence="1">Multi-pass membrane protein</topology>
    </subcellularLocation>
</comment>
<gene>
    <name evidence="6" type="ORF">EDF85_3040</name>
</gene>
<feature type="transmembrane region" description="Helical" evidence="5">
    <location>
        <begin position="261"/>
        <end position="282"/>
    </location>
</feature>
<feature type="transmembrane region" description="Helical" evidence="5">
    <location>
        <begin position="41"/>
        <end position="60"/>
    </location>
</feature>
<keyword evidence="2 5" id="KW-0812">Transmembrane</keyword>
<organism evidence="6 7">
    <name type="scientific">Pseudomonas putida</name>
    <name type="common">Arthrobacter siderocapsulatus</name>
    <dbReference type="NCBI Taxonomy" id="303"/>
    <lineage>
        <taxon>Bacteria</taxon>
        <taxon>Pseudomonadati</taxon>
        <taxon>Pseudomonadota</taxon>
        <taxon>Gammaproteobacteria</taxon>
        <taxon>Pseudomonadales</taxon>
        <taxon>Pseudomonadaceae</taxon>
        <taxon>Pseudomonas</taxon>
    </lineage>
</organism>
<feature type="transmembrane region" description="Helical" evidence="5">
    <location>
        <begin position="200"/>
        <end position="219"/>
    </location>
</feature>
<feature type="transmembrane region" description="Helical" evidence="5">
    <location>
        <begin position="231"/>
        <end position="255"/>
    </location>
</feature>
<evidence type="ECO:0000256" key="4">
    <source>
        <dbReference type="ARBA" id="ARBA00023136"/>
    </source>
</evidence>
<feature type="transmembrane region" description="Helical" evidence="5">
    <location>
        <begin position="138"/>
        <end position="159"/>
    </location>
</feature>
<dbReference type="PANTHER" id="PTHR10361">
    <property type="entry name" value="SODIUM-BILE ACID COTRANSPORTER"/>
    <property type="match status" value="1"/>
</dbReference>
<dbReference type="PANTHER" id="PTHR10361:SF24">
    <property type="entry name" value="P3 PROTEIN"/>
    <property type="match status" value="1"/>
</dbReference>
<protein>
    <submittedName>
        <fullName evidence="6">BASS family bile acid:Na+ symporter</fullName>
    </submittedName>
</protein>
<evidence type="ECO:0000256" key="1">
    <source>
        <dbReference type="ARBA" id="ARBA00004141"/>
    </source>
</evidence>
<dbReference type="GeneID" id="87481082"/>
<dbReference type="InterPro" id="IPR004710">
    <property type="entry name" value="Bilac:Na_transpt"/>
</dbReference>
<dbReference type="Pfam" id="PF01758">
    <property type="entry name" value="SBF"/>
    <property type="match status" value="1"/>
</dbReference>
<dbReference type="Gene3D" id="1.20.1530.20">
    <property type="match status" value="1"/>
</dbReference>
<reference evidence="6 7" key="1">
    <citation type="submission" date="2018-11" db="EMBL/GenBank/DDBJ databases">
        <title>Genomic analyses of the natural microbiome of Caenorhabditis elegans.</title>
        <authorList>
            <person name="Samuel B."/>
        </authorList>
    </citation>
    <scope>NUCLEOTIDE SEQUENCE [LARGE SCALE GENOMIC DNA]</scope>
    <source>
        <strain evidence="6 7">BIGb0473</strain>
    </source>
</reference>
<dbReference type="InterPro" id="IPR038770">
    <property type="entry name" value="Na+/solute_symporter_sf"/>
</dbReference>
<dbReference type="AlphaFoldDB" id="A0A9X8EF50"/>
<feature type="transmembrane region" description="Helical" evidence="5">
    <location>
        <begin position="96"/>
        <end position="118"/>
    </location>
</feature>
<feature type="transmembrane region" description="Helical" evidence="5">
    <location>
        <begin position="66"/>
        <end position="89"/>
    </location>
</feature>
<dbReference type="InterPro" id="IPR002657">
    <property type="entry name" value="BilAc:Na_symport/Acr3"/>
</dbReference>
<comment type="caution">
    <text evidence="6">The sequence shown here is derived from an EMBL/GenBank/DDBJ whole genome shotgun (WGS) entry which is preliminary data.</text>
</comment>
<dbReference type="RefSeq" id="WP_043861212.1">
    <property type="nucleotide sequence ID" value="NZ_LKGZ01000001.1"/>
</dbReference>
<evidence type="ECO:0000256" key="2">
    <source>
        <dbReference type="ARBA" id="ARBA00022692"/>
    </source>
</evidence>
<dbReference type="Proteomes" id="UP000269115">
    <property type="component" value="Unassembled WGS sequence"/>
</dbReference>
<feature type="transmembrane region" description="Helical" evidence="5">
    <location>
        <begin position="171"/>
        <end position="188"/>
    </location>
</feature>
<evidence type="ECO:0000313" key="7">
    <source>
        <dbReference type="Proteomes" id="UP000269115"/>
    </source>
</evidence>
<proteinExistence type="predicted"/>
<dbReference type="GO" id="GO:0016020">
    <property type="term" value="C:membrane"/>
    <property type="evidence" value="ECO:0007669"/>
    <property type="project" value="UniProtKB-SubCell"/>
</dbReference>
<accession>A0A9X8EF50</accession>
<dbReference type="EMBL" id="RJUR01000014">
    <property type="protein sequence ID" value="ROQ48739.1"/>
    <property type="molecule type" value="Genomic_DNA"/>
</dbReference>
<sequence>MTASPLLTAFLPVALGIIMFGLGLSLTLADFARVVKYPKPVVIGLVCQILLLPFICFLIANGFGLAPALAVGLMLLAASPGGTTANLFSHLAHGDVALNITLTAVNSLIAILTMPLLVNLSLSYFMSADQAIPLQFAKVLQVFAIVLVPVALGMLVRRLTPAFAARMEKPMKLVAALFLAGTVMLALMKDWATVVEYAPLVGAAALLFNLVSLGLGYYVPRMLKIPKRQAIAIGMEIGIHNGTLAIALALSPTLLNNSTMAIPAALYSLIMFFTAAGFGWWVSRNPEPVAVLD</sequence>
<keyword evidence="4 5" id="KW-0472">Membrane</keyword>
<evidence type="ECO:0000256" key="3">
    <source>
        <dbReference type="ARBA" id="ARBA00022989"/>
    </source>
</evidence>